<proteinExistence type="predicted"/>
<name>A0A0N5B1A2_9BILA</name>
<evidence type="ECO:0000313" key="1">
    <source>
        <dbReference type="Proteomes" id="UP000046393"/>
    </source>
</evidence>
<protein>
    <submittedName>
        <fullName evidence="2">Uncharacterized protein</fullName>
    </submittedName>
</protein>
<dbReference type="AlphaFoldDB" id="A0A0N5B1A2"/>
<accession>A0A0N5B1A2</accession>
<reference evidence="2" key="1">
    <citation type="submission" date="2017-02" db="UniProtKB">
        <authorList>
            <consortium name="WormBaseParasite"/>
        </authorList>
    </citation>
    <scope>IDENTIFICATION</scope>
</reference>
<dbReference type="WBParaSite" id="SMUV_0001105401-mRNA-1">
    <property type="protein sequence ID" value="SMUV_0001105401-mRNA-1"/>
    <property type="gene ID" value="SMUV_0001105401"/>
</dbReference>
<dbReference type="Proteomes" id="UP000046393">
    <property type="component" value="Unplaced"/>
</dbReference>
<organism evidence="1 2">
    <name type="scientific">Syphacia muris</name>
    <dbReference type="NCBI Taxonomy" id="451379"/>
    <lineage>
        <taxon>Eukaryota</taxon>
        <taxon>Metazoa</taxon>
        <taxon>Ecdysozoa</taxon>
        <taxon>Nematoda</taxon>
        <taxon>Chromadorea</taxon>
        <taxon>Rhabditida</taxon>
        <taxon>Spirurina</taxon>
        <taxon>Oxyuridomorpha</taxon>
        <taxon>Oxyuroidea</taxon>
        <taxon>Oxyuridae</taxon>
        <taxon>Syphacia</taxon>
    </lineage>
</organism>
<evidence type="ECO:0000313" key="2">
    <source>
        <dbReference type="WBParaSite" id="SMUV_0001105401-mRNA-1"/>
    </source>
</evidence>
<sequence>MKLKPRDVCELLAVNSIISYIEENDKNSEALNQQVGVANGGVTGIYIFCWPWHTNGQTFTYTFALRYSRLNALLKQMSEHPDIVDEYDRVFQYQLQQGVIENAIEILDGNELWWHGPAWLSSNRVSKVNRVVEENYSDMPSEKIMTFPESPNYEEIIDLSRKRNWEDLLIHAVNIQLTSFNKIPERQSRHVKF</sequence>
<keyword evidence="1" id="KW-1185">Reference proteome</keyword>